<evidence type="ECO:0000256" key="7">
    <source>
        <dbReference type="ARBA" id="ARBA00023125"/>
    </source>
</evidence>
<dbReference type="Proteomes" id="UP000515158">
    <property type="component" value="Unplaced"/>
</dbReference>
<dbReference type="GeneID" id="117649942"/>
<keyword evidence="7" id="KW-0238">DNA-binding</keyword>
<evidence type="ECO:0000256" key="1">
    <source>
        <dbReference type="ARBA" id="ARBA00004123"/>
    </source>
</evidence>
<dbReference type="RefSeq" id="XP_034249030.1">
    <property type="nucleotide sequence ID" value="XM_034393139.1"/>
</dbReference>
<evidence type="ECO:0000259" key="13">
    <source>
        <dbReference type="PROSITE" id="PS50157"/>
    </source>
</evidence>
<evidence type="ECO:0000259" key="14">
    <source>
        <dbReference type="PROSITE" id="PS51915"/>
    </source>
</evidence>
<dbReference type="InterPro" id="IPR013087">
    <property type="entry name" value="Znf_C2H2_type"/>
</dbReference>
<feature type="domain" description="C2H2-type" evidence="13">
    <location>
        <begin position="543"/>
        <end position="570"/>
    </location>
</feature>
<dbReference type="KEGG" id="tpal:117649942"/>
<feature type="domain" description="C2H2-type" evidence="13">
    <location>
        <begin position="224"/>
        <end position="252"/>
    </location>
</feature>
<dbReference type="FunFam" id="3.30.160.60:FF:000446">
    <property type="entry name" value="Zinc finger protein"/>
    <property type="match status" value="2"/>
</dbReference>
<feature type="domain" description="C2H2-type" evidence="13">
    <location>
        <begin position="487"/>
        <end position="514"/>
    </location>
</feature>
<dbReference type="Pfam" id="PF00096">
    <property type="entry name" value="zf-C2H2"/>
    <property type="match status" value="7"/>
</dbReference>
<accession>A0A6P8ZV91</accession>
<dbReference type="FunFam" id="3.30.160.60:FF:000624">
    <property type="entry name" value="zinc finger protein 697"/>
    <property type="match status" value="1"/>
</dbReference>
<sequence>MEVEILDIGAACRLCLSVSSNHIPIFHESEADFMDPASLPQRIGTCVGFEVRENDDFPSLICCSCLQEVDRWFVFRTQCRNTHELLSKVLVEGCQFVATPVQVKAIGSKEAIEITVPNESSEMENAVQGHCDSDEQGNHTSTIKPVKSGDQMVNDGKIPSESFDNDDNEANNEPFEIGSASDDDDDNVDDDDVDDDDDDENDFSGDNGLSGETSDDTKWRLKPVSCPICSKSFSKHSGVKTHLRIVHTVLKLYPCLICAHVSCLSSGRIKHIAKRHPEEILKKNTCRICGIRVKTNSSFQRHLRKHASERVCKLCHLELDSIEALIKHKKTVHQHREEPPDGIDHNFFCHHCENVSFWKESDWRAHYLDVHNTEDVFPCNMCDKAFRSKSFRADHMRYHTGEKPFMCEQCASRFSSKHALRNHMRKHTSKFQCDVCNKRYTSNAGLYYHKRTHTGEKPYVCHECGNPFKSHQGLQFHMRIHSGEKPYGCDKCDYTCRTSSALYSHKVSHTDERPFKCDDCGKTFKMKSWLREHKKTHSGVKNFVCEICEHAFIAAYQLRSHMKTHSGERSHVCEFCSKTFARRDTLMEHLRTHTKETKYSCQSCNKDFMFLKQFKKHKCSSSSSLLETVQELTVSSCFDDSD</sequence>
<evidence type="ECO:0000256" key="2">
    <source>
        <dbReference type="ARBA" id="ARBA00022723"/>
    </source>
</evidence>
<dbReference type="FunFam" id="3.30.160.60:FF:000065">
    <property type="entry name" value="B-cell CLL/lymphoma 6, member B"/>
    <property type="match status" value="1"/>
</dbReference>
<dbReference type="SUPFAM" id="SSF57667">
    <property type="entry name" value="beta-beta-alpha zinc fingers"/>
    <property type="match status" value="6"/>
</dbReference>
<dbReference type="FunFam" id="3.30.160.60:FF:001249">
    <property type="entry name" value="CTCF"/>
    <property type="match status" value="1"/>
</dbReference>
<evidence type="ECO:0000256" key="4">
    <source>
        <dbReference type="ARBA" id="ARBA00022771"/>
    </source>
</evidence>
<feature type="domain" description="C2H2-type" evidence="13">
    <location>
        <begin position="571"/>
        <end position="598"/>
    </location>
</feature>
<feature type="binding site" evidence="11">
    <location>
        <position position="62"/>
    </location>
    <ligand>
        <name>Zn(2+)</name>
        <dbReference type="ChEBI" id="CHEBI:29105"/>
    </ligand>
</feature>
<dbReference type="PANTHER" id="PTHR24399:SF23">
    <property type="entry name" value="C2H2-TYPE DOMAIN-CONTAINING PROTEIN"/>
    <property type="match status" value="1"/>
</dbReference>
<dbReference type="InterPro" id="IPR036236">
    <property type="entry name" value="Znf_C2H2_sf"/>
</dbReference>
<evidence type="ECO:0000256" key="10">
    <source>
        <dbReference type="PROSITE-ProRule" id="PRU00042"/>
    </source>
</evidence>
<dbReference type="SMART" id="SM00355">
    <property type="entry name" value="ZnF_C2H2"/>
    <property type="match status" value="13"/>
</dbReference>
<dbReference type="OrthoDB" id="6077919at2759"/>
<keyword evidence="2 11" id="KW-0479">Metal-binding</keyword>
<dbReference type="InParanoid" id="A0A6P8ZV91"/>
<dbReference type="SMART" id="SM00868">
    <property type="entry name" value="zf-AD"/>
    <property type="match status" value="3"/>
</dbReference>
<dbReference type="Gene3D" id="3.30.160.60">
    <property type="entry name" value="Classic Zinc Finger"/>
    <property type="match status" value="10"/>
</dbReference>
<keyword evidence="4 10" id="KW-0863">Zinc-finger</keyword>
<feature type="compositionally biased region" description="Acidic residues" evidence="12">
    <location>
        <begin position="181"/>
        <end position="203"/>
    </location>
</feature>
<keyword evidence="5 11" id="KW-0862">Zinc</keyword>
<feature type="domain" description="C2H2-type" evidence="13">
    <location>
        <begin position="284"/>
        <end position="311"/>
    </location>
</feature>
<keyword evidence="8" id="KW-0804">Transcription</keyword>
<dbReference type="GO" id="GO:0008270">
    <property type="term" value="F:zinc ion binding"/>
    <property type="evidence" value="ECO:0007669"/>
    <property type="project" value="UniProtKB-UniRule"/>
</dbReference>
<dbReference type="FunFam" id="3.30.160.60:FF:000322">
    <property type="entry name" value="GDNF-inducible zinc finger protein 1"/>
    <property type="match status" value="1"/>
</dbReference>
<feature type="domain" description="C2H2-type" evidence="13">
    <location>
        <begin position="459"/>
        <end position="486"/>
    </location>
</feature>
<proteinExistence type="predicted"/>
<name>A0A6P8ZV91_THRPL</name>
<evidence type="ECO:0000256" key="3">
    <source>
        <dbReference type="ARBA" id="ARBA00022737"/>
    </source>
</evidence>
<dbReference type="AlphaFoldDB" id="A0A6P8ZV91"/>
<dbReference type="GO" id="GO:0001227">
    <property type="term" value="F:DNA-binding transcription repressor activity, RNA polymerase II-specific"/>
    <property type="evidence" value="ECO:0007669"/>
    <property type="project" value="TreeGrafter"/>
</dbReference>
<dbReference type="PROSITE" id="PS00028">
    <property type="entry name" value="ZINC_FINGER_C2H2_1"/>
    <property type="match status" value="10"/>
</dbReference>
<evidence type="ECO:0000313" key="16">
    <source>
        <dbReference type="RefSeq" id="XP_034249030.1"/>
    </source>
</evidence>
<dbReference type="Pfam" id="PF07776">
    <property type="entry name" value="zf-AD"/>
    <property type="match status" value="1"/>
</dbReference>
<dbReference type="FunFam" id="3.30.160.60:FF:000688">
    <property type="entry name" value="zinc finger protein 197 isoform X1"/>
    <property type="match status" value="1"/>
</dbReference>
<dbReference type="GO" id="GO:0000978">
    <property type="term" value="F:RNA polymerase II cis-regulatory region sequence-specific DNA binding"/>
    <property type="evidence" value="ECO:0007669"/>
    <property type="project" value="TreeGrafter"/>
</dbReference>
<dbReference type="GO" id="GO:0005654">
    <property type="term" value="C:nucleoplasm"/>
    <property type="evidence" value="ECO:0007669"/>
    <property type="project" value="TreeGrafter"/>
</dbReference>
<feature type="domain" description="C2H2-type" evidence="13">
    <location>
        <begin position="377"/>
        <end position="404"/>
    </location>
</feature>
<feature type="binding site" evidence="11">
    <location>
        <position position="65"/>
    </location>
    <ligand>
        <name>Zn(2+)</name>
        <dbReference type="ChEBI" id="CHEBI:29105"/>
    </ligand>
</feature>
<evidence type="ECO:0000256" key="9">
    <source>
        <dbReference type="ARBA" id="ARBA00023242"/>
    </source>
</evidence>
<keyword evidence="3" id="KW-0677">Repeat</keyword>
<dbReference type="InterPro" id="IPR012934">
    <property type="entry name" value="Znf_AD"/>
</dbReference>
<dbReference type="Pfam" id="PF13912">
    <property type="entry name" value="zf-C2H2_6"/>
    <property type="match status" value="2"/>
</dbReference>
<evidence type="ECO:0000256" key="11">
    <source>
        <dbReference type="PROSITE-ProRule" id="PRU01263"/>
    </source>
</evidence>
<feature type="binding site" evidence="11">
    <location>
        <position position="12"/>
    </location>
    <ligand>
        <name>Zn(2+)</name>
        <dbReference type="ChEBI" id="CHEBI:29105"/>
    </ligand>
</feature>
<feature type="domain" description="ZAD" evidence="14">
    <location>
        <begin position="10"/>
        <end position="89"/>
    </location>
</feature>
<evidence type="ECO:0000256" key="5">
    <source>
        <dbReference type="ARBA" id="ARBA00022833"/>
    </source>
</evidence>
<dbReference type="Gene3D" id="3.40.1800.20">
    <property type="match status" value="1"/>
</dbReference>
<evidence type="ECO:0000256" key="12">
    <source>
        <dbReference type="SAM" id="MobiDB-lite"/>
    </source>
</evidence>
<feature type="domain" description="C2H2-type" evidence="13">
    <location>
        <begin position="405"/>
        <end position="432"/>
    </location>
</feature>
<feature type="region of interest" description="Disordered" evidence="12">
    <location>
        <begin position="118"/>
        <end position="216"/>
    </location>
</feature>
<reference evidence="16" key="1">
    <citation type="submission" date="2025-08" db="UniProtKB">
        <authorList>
            <consortium name="RefSeq"/>
        </authorList>
    </citation>
    <scope>IDENTIFICATION</scope>
    <source>
        <tissue evidence="16">Total insect</tissue>
    </source>
</reference>
<organism evidence="16">
    <name type="scientific">Thrips palmi</name>
    <name type="common">Melon thrips</name>
    <dbReference type="NCBI Taxonomy" id="161013"/>
    <lineage>
        <taxon>Eukaryota</taxon>
        <taxon>Metazoa</taxon>
        <taxon>Ecdysozoa</taxon>
        <taxon>Arthropoda</taxon>
        <taxon>Hexapoda</taxon>
        <taxon>Insecta</taxon>
        <taxon>Pterygota</taxon>
        <taxon>Neoptera</taxon>
        <taxon>Paraneoptera</taxon>
        <taxon>Thysanoptera</taxon>
        <taxon>Terebrantia</taxon>
        <taxon>Thripoidea</taxon>
        <taxon>Thripidae</taxon>
        <taxon>Thrips</taxon>
    </lineage>
</organism>
<keyword evidence="9" id="KW-0539">Nucleus</keyword>
<dbReference type="PROSITE" id="PS50157">
    <property type="entry name" value="ZINC_FINGER_C2H2_2"/>
    <property type="match status" value="10"/>
</dbReference>
<dbReference type="Pfam" id="PF13894">
    <property type="entry name" value="zf-C2H2_4"/>
    <property type="match status" value="1"/>
</dbReference>
<gene>
    <name evidence="16" type="primary">LOC117649942</name>
</gene>
<evidence type="ECO:0000313" key="15">
    <source>
        <dbReference type="Proteomes" id="UP000515158"/>
    </source>
</evidence>
<protein>
    <submittedName>
        <fullName evidence="16">Zinc finger protein 883-like isoform X1</fullName>
    </submittedName>
</protein>
<keyword evidence="6" id="KW-0805">Transcription regulation</keyword>
<comment type="subcellular location">
    <subcellularLocation>
        <location evidence="1">Nucleus</location>
    </subcellularLocation>
</comment>
<evidence type="ECO:0000256" key="8">
    <source>
        <dbReference type="ARBA" id="ARBA00023163"/>
    </source>
</evidence>
<dbReference type="GO" id="GO:0030674">
    <property type="term" value="F:protein-macromolecule adaptor activity"/>
    <property type="evidence" value="ECO:0007669"/>
    <property type="project" value="UniProtKB-ARBA"/>
</dbReference>
<evidence type="ECO:0000256" key="6">
    <source>
        <dbReference type="ARBA" id="ARBA00023015"/>
    </source>
</evidence>
<feature type="domain" description="C2H2-type" evidence="13">
    <location>
        <begin position="431"/>
        <end position="458"/>
    </location>
</feature>
<dbReference type="PROSITE" id="PS51915">
    <property type="entry name" value="ZAD"/>
    <property type="match status" value="1"/>
</dbReference>
<dbReference type="PANTHER" id="PTHR24399">
    <property type="entry name" value="ZINC FINGER AND BTB DOMAIN-CONTAINING"/>
    <property type="match status" value="1"/>
</dbReference>
<feature type="binding site" evidence="11">
    <location>
        <position position="15"/>
    </location>
    <ligand>
        <name>Zn(2+)</name>
        <dbReference type="ChEBI" id="CHEBI:29105"/>
    </ligand>
</feature>
<keyword evidence="15" id="KW-1185">Reference proteome</keyword>
<feature type="domain" description="C2H2-type" evidence="13">
    <location>
        <begin position="515"/>
        <end position="542"/>
    </location>
</feature>
<dbReference type="SUPFAM" id="SSF57716">
    <property type="entry name" value="Glucocorticoid receptor-like (DNA-binding domain)"/>
    <property type="match status" value="1"/>
</dbReference>